<reference evidence="2" key="2">
    <citation type="journal article" date="2019" name="Mol. Plant Microbe Interact.">
        <title>Genome sequence resources for four phytopathogenic fungi from the Colletotrichum orbiculare species complex.</title>
        <authorList>
            <person name="Gan P."/>
            <person name="Tsushima A."/>
            <person name="Narusaka M."/>
            <person name="Narusaka Y."/>
            <person name="Takano Y."/>
            <person name="Kubo Y."/>
            <person name="Shirasu K."/>
        </authorList>
    </citation>
    <scope>GENOME REANNOTATION</scope>
    <source>
        <strain evidence="2">104-T / ATCC 96160 / CBS 514.97 / LARS 414 / MAFF 240422</strain>
    </source>
</reference>
<keyword evidence="2" id="KW-1185">Reference proteome</keyword>
<comment type="caution">
    <text evidence="1">The sequence shown here is derived from an EMBL/GenBank/DDBJ whole genome shotgun (WGS) entry which is preliminary data.</text>
</comment>
<dbReference type="AlphaFoldDB" id="A0A484FUD1"/>
<evidence type="ECO:0000313" key="2">
    <source>
        <dbReference type="Proteomes" id="UP000014480"/>
    </source>
</evidence>
<sequence length="68" mass="7836">MARTCHVANTGYVAIRAIWALFLQHHFAPVRQDHVRLQLWYEIDGYRDAFNDGDFGGTVTNRIFAPSK</sequence>
<accession>A0A484FUD1</accession>
<protein>
    <submittedName>
        <fullName evidence="1">Uncharacterized protein</fullName>
    </submittedName>
</protein>
<evidence type="ECO:0000313" key="1">
    <source>
        <dbReference type="EMBL" id="TDZ21335.1"/>
    </source>
</evidence>
<proteinExistence type="predicted"/>
<name>A0A484FUD1_COLOR</name>
<dbReference type="Proteomes" id="UP000014480">
    <property type="component" value="Unassembled WGS sequence"/>
</dbReference>
<reference evidence="2" key="1">
    <citation type="journal article" date="2013" name="New Phytol.">
        <title>Comparative genomic and transcriptomic analyses reveal the hemibiotrophic stage shift of Colletotrichum fungi.</title>
        <authorList>
            <person name="Gan P."/>
            <person name="Ikeda K."/>
            <person name="Irieda H."/>
            <person name="Narusaka M."/>
            <person name="O'Connell R.J."/>
            <person name="Narusaka Y."/>
            <person name="Takano Y."/>
            <person name="Kubo Y."/>
            <person name="Shirasu K."/>
        </authorList>
    </citation>
    <scope>NUCLEOTIDE SEQUENCE [LARGE SCALE GENOMIC DNA]</scope>
    <source>
        <strain evidence="2">104-T / ATCC 96160 / CBS 514.97 / LARS 414 / MAFF 240422</strain>
    </source>
</reference>
<dbReference type="EMBL" id="AMCV02000015">
    <property type="protein sequence ID" value="TDZ21335.1"/>
    <property type="molecule type" value="Genomic_DNA"/>
</dbReference>
<organism evidence="1 2">
    <name type="scientific">Colletotrichum orbiculare (strain 104-T / ATCC 96160 / CBS 514.97 / LARS 414 / MAFF 240422)</name>
    <name type="common">Cucumber anthracnose fungus</name>
    <name type="synonym">Colletotrichum lagenarium</name>
    <dbReference type="NCBI Taxonomy" id="1213857"/>
    <lineage>
        <taxon>Eukaryota</taxon>
        <taxon>Fungi</taxon>
        <taxon>Dikarya</taxon>
        <taxon>Ascomycota</taxon>
        <taxon>Pezizomycotina</taxon>
        <taxon>Sordariomycetes</taxon>
        <taxon>Hypocreomycetidae</taxon>
        <taxon>Glomerellales</taxon>
        <taxon>Glomerellaceae</taxon>
        <taxon>Colletotrichum</taxon>
        <taxon>Colletotrichum orbiculare species complex</taxon>
    </lineage>
</organism>
<gene>
    <name evidence="1" type="ORF">Cob_v005998</name>
</gene>